<dbReference type="Proteomes" id="UP000499080">
    <property type="component" value="Unassembled WGS sequence"/>
</dbReference>
<dbReference type="EMBL" id="BGPR01107131">
    <property type="protein sequence ID" value="GBM78581.1"/>
    <property type="molecule type" value="Genomic_DNA"/>
</dbReference>
<keyword evidence="5" id="KW-1185">Reference proteome</keyword>
<accession>A0A4Y2ILI3</accession>
<feature type="compositionally biased region" description="Polar residues" evidence="1">
    <location>
        <begin position="150"/>
        <end position="163"/>
    </location>
</feature>
<evidence type="ECO:0000313" key="5">
    <source>
        <dbReference type="Proteomes" id="UP000499080"/>
    </source>
</evidence>
<reference evidence="3 5" key="1">
    <citation type="journal article" date="2019" name="Sci. Rep.">
        <title>Orb-weaving spider Araneus ventricosus genome elucidates the spidroin gene catalogue.</title>
        <authorList>
            <person name="Kono N."/>
            <person name="Nakamura H."/>
            <person name="Ohtoshi R."/>
            <person name="Moran D.A.P."/>
            <person name="Shinohara A."/>
            <person name="Yoshida Y."/>
            <person name="Fujiwara M."/>
            <person name="Mori M."/>
            <person name="Tomita M."/>
            <person name="Arakawa K."/>
        </authorList>
    </citation>
    <scope>NUCLEOTIDE SEQUENCE [LARGE SCALE GENOMIC DNA]</scope>
</reference>
<gene>
    <name evidence="3" type="ORF">AVEN_109498_1</name>
    <name evidence="4" type="ORF">AVEN_135862_1</name>
    <name evidence="2" type="ORF">AVEN_255525_1</name>
</gene>
<feature type="region of interest" description="Disordered" evidence="1">
    <location>
        <begin position="138"/>
        <end position="186"/>
    </location>
</feature>
<feature type="compositionally biased region" description="Basic and acidic residues" evidence="1">
    <location>
        <begin position="138"/>
        <end position="149"/>
    </location>
</feature>
<evidence type="ECO:0000313" key="2">
    <source>
        <dbReference type="EMBL" id="GBM78545.1"/>
    </source>
</evidence>
<dbReference type="AlphaFoldDB" id="A0A4Y2ILI3"/>
<evidence type="ECO:0000256" key="1">
    <source>
        <dbReference type="SAM" id="MobiDB-lite"/>
    </source>
</evidence>
<evidence type="ECO:0000313" key="4">
    <source>
        <dbReference type="EMBL" id="GBM78581.1"/>
    </source>
</evidence>
<dbReference type="EMBL" id="BGPR01107121">
    <property type="protein sequence ID" value="GBM78545.1"/>
    <property type="molecule type" value="Genomic_DNA"/>
</dbReference>
<sequence>MLGHPLCANFAITKLFVDYVMHSSFAYRQFNSNFTCGHPTILPHELIHSRNPGTVGHNVHLPRALEKELDAQKEDDRSTRKNEIQRGPIVVITNSSSCEDVHSEPDDVDKSTDAMIQYHDSDNFQISQDDKNIEYSKATEKTASAEKENITNSVKPPNVNASPSVPMRTKVVNGFKGTAEKTPAKK</sequence>
<name>A0A4Y2ILI3_ARAVE</name>
<dbReference type="EMBL" id="BGPR01107128">
    <property type="protein sequence ID" value="GBM78567.1"/>
    <property type="molecule type" value="Genomic_DNA"/>
</dbReference>
<organism evidence="3 5">
    <name type="scientific">Araneus ventricosus</name>
    <name type="common">Orbweaver spider</name>
    <name type="synonym">Epeira ventricosa</name>
    <dbReference type="NCBI Taxonomy" id="182803"/>
    <lineage>
        <taxon>Eukaryota</taxon>
        <taxon>Metazoa</taxon>
        <taxon>Ecdysozoa</taxon>
        <taxon>Arthropoda</taxon>
        <taxon>Chelicerata</taxon>
        <taxon>Arachnida</taxon>
        <taxon>Araneae</taxon>
        <taxon>Araneomorphae</taxon>
        <taxon>Entelegynae</taxon>
        <taxon>Araneoidea</taxon>
        <taxon>Araneidae</taxon>
        <taxon>Araneus</taxon>
    </lineage>
</organism>
<dbReference type="OrthoDB" id="6437700at2759"/>
<proteinExistence type="predicted"/>
<evidence type="ECO:0000313" key="3">
    <source>
        <dbReference type="EMBL" id="GBM78567.1"/>
    </source>
</evidence>
<feature type="non-terminal residue" evidence="3">
    <location>
        <position position="186"/>
    </location>
</feature>
<comment type="caution">
    <text evidence="3">The sequence shown here is derived from an EMBL/GenBank/DDBJ whole genome shotgun (WGS) entry which is preliminary data.</text>
</comment>
<protein>
    <submittedName>
        <fullName evidence="3">Uncharacterized protein</fullName>
    </submittedName>
</protein>